<dbReference type="GO" id="GO:0016485">
    <property type="term" value="P:protein processing"/>
    <property type="evidence" value="ECO:0007669"/>
    <property type="project" value="UniProtKB-ARBA"/>
</dbReference>
<accession>A0A6P4JIX3</accession>
<evidence type="ECO:0000256" key="6">
    <source>
        <dbReference type="ARBA" id="ARBA00022801"/>
    </source>
</evidence>
<dbReference type="InterPro" id="IPR033116">
    <property type="entry name" value="TRYPSIN_SER"/>
</dbReference>
<dbReference type="InterPro" id="IPR018114">
    <property type="entry name" value="TRYPSIN_HIS"/>
</dbReference>
<feature type="chain" id="PRO_5028025768" evidence="11">
    <location>
        <begin position="20"/>
        <end position="273"/>
    </location>
</feature>
<dbReference type="CDD" id="cd00190">
    <property type="entry name" value="Tryp_SPc"/>
    <property type="match status" value="1"/>
</dbReference>
<organism evidence="13 14">
    <name type="scientific">Drosophila kikkawai</name>
    <name type="common">Fruit fly</name>
    <dbReference type="NCBI Taxonomy" id="30033"/>
    <lineage>
        <taxon>Eukaryota</taxon>
        <taxon>Metazoa</taxon>
        <taxon>Ecdysozoa</taxon>
        <taxon>Arthropoda</taxon>
        <taxon>Hexapoda</taxon>
        <taxon>Insecta</taxon>
        <taxon>Pterygota</taxon>
        <taxon>Neoptera</taxon>
        <taxon>Endopterygota</taxon>
        <taxon>Diptera</taxon>
        <taxon>Brachycera</taxon>
        <taxon>Muscomorpha</taxon>
        <taxon>Ephydroidea</taxon>
        <taxon>Drosophilidae</taxon>
        <taxon>Drosophila</taxon>
        <taxon>Sophophora</taxon>
    </lineage>
</organism>
<dbReference type="InterPro" id="IPR009003">
    <property type="entry name" value="Peptidase_S1_PA"/>
</dbReference>
<dbReference type="InterPro" id="IPR001254">
    <property type="entry name" value="Trypsin_dom"/>
</dbReference>
<keyword evidence="3" id="KW-0964">Secreted</keyword>
<keyword evidence="9" id="KW-1015">Disulfide bond</keyword>
<dbReference type="SMART" id="SM00020">
    <property type="entry name" value="Tryp_SPc"/>
    <property type="match status" value="1"/>
</dbReference>
<evidence type="ECO:0000256" key="9">
    <source>
        <dbReference type="ARBA" id="ARBA00023157"/>
    </source>
</evidence>
<evidence type="ECO:0000256" key="1">
    <source>
        <dbReference type="ARBA" id="ARBA00004613"/>
    </source>
</evidence>
<dbReference type="PROSITE" id="PS00134">
    <property type="entry name" value="TRYPSIN_HIS"/>
    <property type="match status" value="1"/>
</dbReference>
<evidence type="ECO:0000313" key="14">
    <source>
        <dbReference type="RefSeq" id="XP_017035576.1"/>
    </source>
</evidence>
<evidence type="ECO:0000256" key="7">
    <source>
        <dbReference type="ARBA" id="ARBA00022825"/>
    </source>
</evidence>
<proteinExistence type="inferred from homology"/>
<evidence type="ECO:0000256" key="2">
    <source>
        <dbReference type="ARBA" id="ARBA00007664"/>
    </source>
</evidence>
<dbReference type="PRINTS" id="PR00722">
    <property type="entry name" value="CHYMOTRYPSIN"/>
</dbReference>
<sequence length="273" mass="29652">MKWLLLTCVLVILSSQCSARRLPVKRIPQLNHHLGYVKPETRVIGGSDAATGFAPYQVSIMNTFGEHVCGGSIIAPHYILTAAHCLEWPTQYLKVITGTLDFTKPGAEYLVDGAKIHCSHDKPAYHNDIALIHTAKPIVYDALTQPIKLAPKGSLPKAGDKLTLTGWGSTKTWGRYSTQLQKIDLKYIDHSSCESSVRNANWLSEGHVCTFTQEGQGSCHGDSGGPLVDENQTLVGVVNWGEACAIGYPDVFGSVAYYADWIAEMMTDAGTAC</sequence>
<evidence type="ECO:0000313" key="13">
    <source>
        <dbReference type="Proteomes" id="UP001652661"/>
    </source>
</evidence>
<dbReference type="PANTHER" id="PTHR24276:SF98">
    <property type="entry name" value="FI18310P1-RELATED"/>
    <property type="match status" value="1"/>
</dbReference>
<dbReference type="PROSITE" id="PS00135">
    <property type="entry name" value="TRYPSIN_SER"/>
    <property type="match status" value="1"/>
</dbReference>
<evidence type="ECO:0000256" key="11">
    <source>
        <dbReference type="SAM" id="SignalP"/>
    </source>
</evidence>
<evidence type="ECO:0000256" key="5">
    <source>
        <dbReference type="ARBA" id="ARBA00022729"/>
    </source>
</evidence>
<keyword evidence="4 10" id="KW-0645">Protease</keyword>
<keyword evidence="6 10" id="KW-0378">Hydrolase</keyword>
<dbReference type="GeneID" id="108084068"/>
<keyword evidence="8" id="KW-0865">Zymogen</keyword>
<evidence type="ECO:0000256" key="8">
    <source>
        <dbReference type="ARBA" id="ARBA00023145"/>
    </source>
</evidence>
<comment type="subcellular location">
    <subcellularLocation>
        <location evidence="1">Secreted</location>
    </subcellularLocation>
</comment>
<dbReference type="InterPro" id="IPR043504">
    <property type="entry name" value="Peptidase_S1_PA_chymotrypsin"/>
</dbReference>
<gene>
    <name evidence="14" type="primary">LOC108084068</name>
</gene>
<feature type="signal peptide" evidence="11">
    <location>
        <begin position="1"/>
        <end position="19"/>
    </location>
</feature>
<keyword evidence="5 11" id="KW-0732">Signal</keyword>
<keyword evidence="13" id="KW-1185">Reference proteome</keyword>
<evidence type="ECO:0000256" key="4">
    <source>
        <dbReference type="ARBA" id="ARBA00022670"/>
    </source>
</evidence>
<dbReference type="Gene3D" id="2.40.10.10">
    <property type="entry name" value="Trypsin-like serine proteases"/>
    <property type="match status" value="1"/>
</dbReference>
<keyword evidence="7 10" id="KW-0720">Serine protease</keyword>
<dbReference type="PANTHER" id="PTHR24276">
    <property type="entry name" value="POLYSERASE-RELATED"/>
    <property type="match status" value="1"/>
</dbReference>
<dbReference type="SUPFAM" id="SSF50494">
    <property type="entry name" value="Trypsin-like serine proteases"/>
    <property type="match status" value="1"/>
</dbReference>
<dbReference type="GO" id="GO:0005576">
    <property type="term" value="C:extracellular region"/>
    <property type="evidence" value="ECO:0007669"/>
    <property type="project" value="UniProtKB-SubCell"/>
</dbReference>
<evidence type="ECO:0000259" key="12">
    <source>
        <dbReference type="PROSITE" id="PS50240"/>
    </source>
</evidence>
<dbReference type="InterPro" id="IPR050430">
    <property type="entry name" value="Peptidase_S1"/>
</dbReference>
<comment type="similarity">
    <text evidence="2">Belongs to the peptidase S1 family.</text>
</comment>
<dbReference type="OrthoDB" id="8440449at2759"/>
<dbReference type="RefSeq" id="XP_017035576.1">
    <property type="nucleotide sequence ID" value="XM_017180087.2"/>
</dbReference>
<dbReference type="Pfam" id="PF00089">
    <property type="entry name" value="Trypsin"/>
    <property type="match status" value="1"/>
</dbReference>
<dbReference type="AlphaFoldDB" id="A0A6P4JIX3"/>
<evidence type="ECO:0000256" key="3">
    <source>
        <dbReference type="ARBA" id="ARBA00022525"/>
    </source>
</evidence>
<dbReference type="PROSITE" id="PS50240">
    <property type="entry name" value="TRYPSIN_DOM"/>
    <property type="match status" value="1"/>
</dbReference>
<dbReference type="FunFam" id="2.40.10.10:FF:000047">
    <property type="entry name" value="Trypsin eta"/>
    <property type="match status" value="1"/>
</dbReference>
<protein>
    <submittedName>
        <fullName evidence="14">Chymotrypsin-2</fullName>
    </submittedName>
</protein>
<name>A0A6P4JIX3_DROKI</name>
<feature type="domain" description="Peptidase S1" evidence="12">
    <location>
        <begin position="43"/>
        <end position="267"/>
    </location>
</feature>
<evidence type="ECO:0000256" key="10">
    <source>
        <dbReference type="RuleBase" id="RU363034"/>
    </source>
</evidence>
<dbReference type="InterPro" id="IPR001314">
    <property type="entry name" value="Peptidase_S1A"/>
</dbReference>
<dbReference type="Proteomes" id="UP001652661">
    <property type="component" value="Chromosome 3R"/>
</dbReference>
<reference evidence="14" key="1">
    <citation type="submission" date="2025-08" db="UniProtKB">
        <authorList>
            <consortium name="RefSeq"/>
        </authorList>
    </citation>
    <scope>IDENTIFICATION</scope>
    <source>
        <strain evidence="14">14028-0561.14</strain>
        <tissue evidence="14">Whole fly</tissue>
    </source>
</reference>
<dbReference type="GO" id="GO:0004252">
    <property type="term" value="F:serine-type endopeptidase activity"/>
    <property type="evidence" value="ECO:0007669"/>
    <property type="project" value="InterPro"/>
</dbReference>